<dbReference type="PANTHER" id="PTHR48156:SF1">
    <property type="entry name" value="TRANSMEMBRANE PROTEIN"/>
    <property type="match status" value="1"/>
</dbReference>
<organism evidence="1 2">
    <name type="scientific">Trifolium subterraneum</name>
    <name type="common">Subterranean clover</name>
    <dbReference type="NCBI Taxonomy" id="3900"/>
    <lineage>
        <taxon>Eukaryota</taxon>
        <taxon>Viridiplantae</taxon>
        <taxon>Streptophyta</taxon>
        <taxon>Embryophyta</taxon>
        <taxon>Tracheophyta</taxon>
        <taxon>Spermatophyta</taxon>
        <taxon>Magnoliopsida</taxon>
        <taxon>eudicotyledons</taxon>
        <taxon>Gunneridae</taxon>
        <taxon>Pentapetalae</taxon>
        <taxon>rosids</taxon>
        <taxon>fabids</taxon>
        <taxon>Fabales</taxon>
        <taxon>Fabaceae</taxon>
        <taxon>Papilionoideae</taxon>
        <taxon>50 kb inversion clade</taxon>
        <taxon>NPAAA clade</taxon>
        <taxon>Hologalegina</taxon>
        <taxon>IRL clade</taxon>
        <taxon>Trifolieae</taxon>
        <taxon>Trifolium</taxon>
    </lineage>
</organism>
<reference evidence="2" key="1">
    <citation type="journal article" date="2017" name="Front. Plant Sci.">
        <title>Climate Clever Clovers: New Paradigm to Reduce the Environmental Footprint of Ruminants by Breeding Low Methanogenic Forages Utilizing Haplotype Variation.</title>
        <authorList>
            <person name="Kaur P."/>
            <person name="Appels R."/>
            <person name="Bayer P.E."/>
            <person name="Keeble-Gagnere G."/>
            <person name="Wang J."/>
            <person name="Hirakawa H."/>
            <person name="Shirasawa K."/>
            <person name="Vercoe P."/>
            <person name="Stefanova K."/>
            <person name="Durmic Z."/>
            <person name="Nichols P."/>
            <person name="Revell C."/>
            <person name="Isobe S.N."/>
            <person name="Edwards D."/>
            <person name="Erskine W."/>
        </authorList>
    </citation>
    <scope>NUCLEOTIDE SEQUENCE [LARGE SCALE GENOMIC DNA]</scope>
    <source>
        <strain evidence="2">cv. Daliak</strain>
    </source>
</reference>
<dbReference type="OrthoDB" id="603217at2759"/>
<dbReference type="PANTHER" id="PTHR48156">
    <property type="entry name" value="TRANSMEMBRANE PROTEIN"/>
    <property type="match status" value="1"/>
</dbReference>
<proteinExistence type="predicted"/>
<keyword evidence="2" id="KW-1185">Reference proteome</keyword>
<sequence length="77" mass="8499">MGTDSISKIKLWIALSGWIISCLTIVDEFATSLGSGDIGPFHNDPELLTLLMIQEPLVDVEIRGVPAIKFPDDMVWK</sequence>
<accession>A0A2Z6NF78</accession>
<evidence type="ECO:0000313" key="1">
    <source>
        <dbReference type="EMBL" id="GAU40683.1"/>
    </source>
</evidence>
<evidence type="ECO:0000313" key="2">
    <source>
        <dbReference type="Proteomes" id="UP000242715"/>
    </source>
</evidence>
<dbReference type="Proteomes" id="UP000242715">
    <property type="component" value="Unassembled WGS sequence"/>
</dbReference>
<protein>
    <submittedName>
        <fullName evidence="1">Uncharacterized protein</fullName>
    </submittedName>
</protein>
<dbReference type="EMBL" id="DF973821">
    <property type="protein sequence ID" value="GAU40683.1"/>
    <property type="molecule type" value="Genomic_DNA"/>
</dbReference>
<gene>
    <name evidence="1" type="ORF">TSUD_88290</name>
</gene>
<name>A0A2Z6NF78_TRISU</name>
<dbReference type="AlphaFoldDB" id="A0A2Z6NF78"/>